<dbReference type="GO" id="GO:0016787">
    <property type="term" value="F:hydrolase activity"/>
    <property type="evidence" value="ECO:0007669"/>
    <property type="project" value="UniProtKB-KW"/>
</dbReference>
<dbReference type="SUPFAM" id="SSF53474">
    <property type="entry name" value="alpha/beta-Hydrolases"/>
    <property type="match status" value="1"/>
</dbReference>
<evidence type="ECO:0000313" key="4">
    <source>
        <dbReference type="Proteomes" id="UP001056730"/>
    </source>
</evidence>
<name>A0A9Q8Y3N2_9LACT</name>
<evidence type="ECO:0000259" key="2">
    <source>
        <dbReference type="Pfam" id="PF20434"/>
    </source>
</evidence>
<keyword evidence="1 3" id="KW-0378">Hydrolase</keyword>
<evidence type="ECO:0000256" key="1">
    <source>
        <dbReference type="ARBA" id="ARBA00022801"/>
    </source>
</evidence>
<dbReference type="Gene3D" id="3.40.50.1820">
    <property type="entry name" value="alpha/beta hydrolase"/>
    <property type="match status" value="1"/>
</dbReference>
<dbReference type="InterPro" id="IPR050300">
    <property type="entry name" value="GDXG_lipolytic_enzyme"/>
</dbReference>
<organism evidence="3 4">
    <name type="scientific">Lactococcus formosensis</name>
    <dbReference type="NCBI Taxonomy" id="1281486"/>
    <lineage>
        <taxon>Bacteria</taxon>
        <taxon>Bacillati</taxon>
        <taxon>Bacillota</taxon>
        <taxon>Bacilli</taxon>
        <taxon>Lactobacillales</taxon>
        <taxon>Streptococcaceae</taxon>
        <taxon>Lactococcus</taxon>
    </lineage>
</organism>
<dbReference type="Proteomes" id="UP001056730">
    <property type="component" value="Chromosome"/>
</dbReference>
<dbReference type="KEGG" id="lfo:LMK00_05565"/>
<sequence length="338" mass="38323">MYKNVLLKGLLWFLGIVVGLFLLVVLAFNISPKPGVWIIRHMFNSEVQITASEPYRKAQEKITTVQDERYASHFKDNSYDIYYPKQSQKALPVLIWVHGGGFVGGDKKGTQEFATRLAADAHIAVLSMNYETAPESAYPNQVMQLSELIQSLKKEKFKFLDLSKIMLGGDSAGSQIALQYAATQTNASYGKSVGVPQDLDKNVLKGAISYCGPVNLTQMTNVRSSSQFMKFFVTTVAWAEIGTKNWQDSPKLDEISIVNHLTSDFPATYITDGNAYSFQEQGIAFEKKLRELNVPVRGLFYKDLEKEITHEYQFDYSLKESQECYRQTLEFVKEYKDK</sequence>
<dbReference type="PANTHER" id="PTHR48081:SF6">
    <property type="entry name" value="PEPTIDASE S9 PROLYL OLIGOPEPTIDASE CATALYTIC DOMAIN-CONTAINING PROTEIN"/>
    <property type="match status" value="1"/>
</dbReference>
<dbReference type="InterPro" id="IPR049492">
    <property type="entry name" value="BD-FAE-like_dom"/>
</dbReference>
<evidence type="ECO:0000313" key="3">
    <source>
        <dbReference type="EMBL" id="USJ21465.1"/>
    </source>
</evidence>
<protein>
    <submittedName>
        <fullName evidence="3">Alpha/beta hydrolase</fullName>
    </submittedName>
</protein>
<dbReference type="InterPro" id="IPR029058">
    <property type="entry name" value="AB_hydrolase_fold"/>
</dbReference>
<gene>
    <name evidence="3" type="ORF">LMK00_05565</name>
</gene>
<feature type="domain" description="BD-FAE-like" evidence="2">
    <location>
        <begin position="80"/>
        <end position="275"/>
    </location>
</feature>
<reference evidence="3" key="1">
    <citation type="journal article" date="2022" name="Front. Microbiol.">
        <title>Feed Insects as a Reservoir of Granadaene-Producing Lactococci.</title>
        <authorList>
            <person name="Neuzil-Bunesova V."/>
            <person name="Ramirez Garcia A."/>
            <person name="Modrackova N."/>
            <person name="Makovska M."/>
            <person name="Sabolova M."/>
            <person name="Sproer C."/>
            <person name="Bunk B."/>
            <person name="Blom J."/>
            <person name="Schwab C."/>
        </authorList>
    </citation>
    <scope>NUCLEOTIDE SEQUENCE</scope>
    <source>
        <strain evidence="3">I4/6O</strain>
    </source>
</reference>
<dbReference type="RefSeq" id="WP_252175906.1">
    <property type="nucleotide sequence ID" value="NZ_CP086395.1"/>
</dbReference>
<dbReference type="PANTHER" id="PTHR48081">
    <property type="entry name" value="AB HYDROLASE SUPERFAMILY PROTEIN C4A8.06C"/>
    <property type="match status" value="1"/>
</dbReference>
<dbReference type="AlphaFoldDB" id="A0A9Q8Y3N2"/>
<accession>A0A9Q8Y3N2</accession>
<dbReference type="EMBL" id="CP086395">
    <property type="protein sequence ID" value="USJ21465.1"/>
    <property type="molecule type" value="Genomic_DNA"/>
</dbReference>
<proteinExistence type="predicted"/>
<dbReference type="Pfam" id="PF20434">
    <property type="entry name" value="BD-FAE"/>
    <property type="match status" value="1"/>
</dbReference>